<dbReference type="Proteomes" id="UP000436016">
    <property type="component" value="Unassembled WGS sequence"/>
</dbReference>
<dbReference type="RefSeq" id="WP_160855002.1">
    <property type="nucleotide sequence ID" value="NZ_WUWG01000003.1"/>
</dbReference>
<feature type="region of interest" description="Disordered" evidence="1">
    <location>
        <begin position="34"/>
        <end position="54"/>
    </location>
</feature>
<evidence type="ECO:0000313" key="2">
    <source>
        <dbReference type="EMBL" id="MXU66004.1"/>
    </source>
</evidence>
<dbReference type="EMBL" id="WUWG01000003">
    <property type="protein sequence ID" value="MXU66004.1"/>
    <property type="molecule type" value="Genomic_DNA"/>
</dbReference>
<evidence type="ECO:0000256" key="1">
    <source>
        <dbReference type="SAM" id="MobiDB-lite"/>
    </source>
</evidence>
<keyword evidence="3" id="KW-1185">Reference proteome</keyword>
<dbReference type="AlphaFoldDB" id="A0A6B0TY72"/>
<comment type="caution">
    <text evidence="2">The sequence shown here is derived from an EMBL/GenBank/DDBJ whole genome shotgun (WGS) entry which is preliminary data.</text>
</comment>
<sequence>MWERLENARYRNTRQVALFDLMLGQIADFMFGTGQPQMRPVPVRRDMSMPPRRR</sequence>
<proteinExistence type="predicted"/>
<evidence type="ECO:0000313" key="3">
    <source>
        <dbReference type="Proteomes" id="UP000436016"/>
    </source>
</evidence>
<gene>
    <name evidence="2" type="ORF">GSH16_11130</name>
</gene>
<protein>
    <submittedName>
        <fullName evidence="2">Uncharacterized protein</fullName>
    </submittedName>
</protein>
<name>A0A6B0TY72_9RHOB</name>
<organism evidence="2 3">
    <name type="scientific">Oceanomicrobium pacificus</name>
    <dbReference type="NCBI Taxonomy" id="2692916"/>
    <lineage>
        <taxon>Bacteria</taxon>
        <taxon>Pseudomonadati</taxon>
        <taxon>Pseudomonadota</taxon>
        <taxon>Alphaproteobacteria</taxon>
        <taxon>Rhodobacterales</taxon>
        <taxon>Paracoccaceae</taxon>
        <taxon>Oceanomicrobium</taxon>
    </lineage>
</organism>
<accession>A0A6B0TY72</accession>
<reference evidence="2 3" key="1">
    <citation type="submission" date="2019-12" db="EMBL/GenBank/DDBJ databases">
        <title>Strain KN286 was isolated from seawater, which was collected from Caroline Seamount in the tropical western Pacific.</title>
        <authorList>
            <person name="Wang Q."/>
        </authorList>
    </citation>
    <scope>NUCLEOTIDE SEQUENCE [LARGE SCALE GENOMIC DNA]</scope>
    <source>
        <strain evidence="2 3">KN286</strain>
    </source>
</reference>